<evidence type="ECO:0000313" key="3">
    <source>
        <dbReference type="EMBL" id="MCW8039190.1"/>
    </source>
</evidence>
<evidence type="ECO:0000313" key="4">
    <source>
        <dbReference type="Proteomes" id="UP001209682"/>
    </source>
</evidence>
<name>A0ABT3NI04_9GAMM</name>
<proteinExistence type="predicted"/>
<feature type="domain" description="DUF2846" evidence="2">
    <location>
        <begin position="45"/>
        <end position="131"/>
    </location>
</feature>
<dbReference type="EMBL" id="JAPEQW010000008">
    <property type="protein sequence ID" value="MCW8039190.1"/>
    <property type="molecule type" value="Genomic_DNA"/>
</dbReference>
<feature type="chain" id="PRO_5045603375" evidence="1">
    <location>
        <begin position="25"/>
        <end position="164"/>
    </location>
</feature>
<gene>
    <name evidence="3" type="ORF">OKC24_08500</name>
</gene>
<keyword evidence="4" id="KW-1185">Reference proteome</keyword>
<dbReference type="RefSeq" id="WP_131276571.1">
    <property type="nucleotide sequence ID" value="NZ_JAPEQW010000008.1"/>
</dbReference>
<protein>
    <submittedName>
        <fullName evidence="3">DUF2846 domain-containing protein</fullName>
    </submittedName>
</protein>
<feature type="signal peptide" evidence="1">
    <location>
        <begin position="1"/>
        <end position="24"/>
    </location>
</feature>
<dbReference type="InterPro" id="IPR022548">
    <property type="entry name" value="DUF2846"/>
</dbReference>
<dbReference type="InterPro" id="IPR016596">
    <property type="entry name" value="UCP012335"/>
</dbReference>
<comment type="caution">
    <text evidence="3">The sequence shown here is derived from an EMBL/GenBank/DDBJ whole genome shotgun (WGS) entry which is preliminary data.</text>
</comment>
<evidence type="ECO:0000256" key="1">
    <source>
        <dbReference type="SAM" id="SignalP"/>
    </source>
</evidence>
<reference evidence="3 4" key="1">
    <citation type="submission" date="2022-11" db="EMBL/GenBank/DDBJ databases">
        <title>Acinetobacter entericus sp. nov., isolated from the gut of the plastic-eating larvae of the Coleoptera insect Zophobas atratus.</title>
        <authorList>
            <person name="Dong X."/>
            <person name="Yang Y."/>
        </authorList>
    </citation>
    <scope>NUCLEOTIDE SEQUENCE [LARGE SCALE GENOMIC DNA]</scope>
    <source>
        <strain evidence="3 4">BIT-DXN8</strain>
    </source>
</reference>
<accession>A0ABT3NI04</accession>
<dbReference type="PIRSF" id="PIRSF012335">
    <property type="entry name" value="UCP012335"/>
    <property type="match status" value="1"/>
</dbReference>
<dbReference type="Pfam" id="PF11008">
    <property type="entry name" value="DUF2846"/>
    <property type="match status" value="1"/>
</dbReference>
<organism evidence="3 4">
    <name type="scientific">Acinetobacter entericus</name>
    <dbReference type="NCBI Taxonomy" id="2989714"/>
    <lineage>
        <taxon>Bacteria</taxon>
        <taxon>Pseudomonadati</taxon>
        <taxon>Pseudomonadota</taxon>
        <taxon>Gammaproteobacteria</taxon>
        <taxon>Moraxellales</taxon>
        <taxon>Moraxellaceae</taxon>
        <taxon>Acinetobacter</taxon>
    </lineage>
</organism>
<evidence type="ECO:0000259" key="2">
    <source>
        <dbReference type="Pfam" id="PF11008"/>
    </source>
</evidence>
<sequence length="164" mass="17751">MNGLFNVKKIIFTLLLSLGFVGCASVPKADQHASDTVKQFTAPKDGNAGIYVYRSASVKGAALKKDVWVDGECLGETSRGVFFYKEVLGNRNHTISTESEFSPNHLEIQTEAGKQYFVQQFIKMGAFTGGANLKQVDEQTGKRAVSEYAFAKGGNCSKAALALK</sequence>
<dbReference type="Proteomes" id="UP001209682">
    <property type="component" value="Unassembled WGS sequence"/>
</dbReference>
<keyword evidence="1" id="KW-0732">Signal</keyword>